<protein>
    <submittedName>
        <fullName evidence="2">Uncharacterized protein</fullName>
    </submittedName>
</protein>
<proteinExistence type="predicted"/>
<feature type="compositionally biased region" description="Low complexity" evidence="1">
    <location>
        <begin position="341"/>
        <end position="360"/>
    </location>
</feature>
<evidence type="ECO:0000256" key="1">
    <source>
        <dbReference type="SAM" id="MobiDB-lite"/>
    </source>
</evidence>
<dbReference type="VEuPathDB" id="FungiDB:SMAC_03499"/>
<dbReference type="PANTHER" id="PTHR21310">
    <property type="entry name" value="AMINOGLYCOSIDE PHOSPHOTRANSFERASE-RELATED-RELATED"/>
    <property type="match status" value="1"/>
</dbReference>
<feature type="region of interest" description="Disordered" evidence="1">
    <location>
        <begin position="549"/>
        <end position="593"/>
    </location>
</feature>
<feature type="region of interest" description="Disordered" evidence="1">
    <location>
        <begin position="436"/>
        <end position="457"/>
    </location>
</feature>
<feature type="region of interest" description="Disordered" evidence="1">
    <location>
        <begin position="326"/>
        <end position="400"/>
    </location>
</feature>
<dbReference type="InterPro" id="IPR051678">
    <property type="entry name" value="AGP_Transferase"/>
</dbReference>
<dbReference type="OMA" id="SYQCTLR"/>
<sequence length="593" mass="63376">MCRQPSEQSVQAALGAIVPSHVTVHSLRPVASLRPQRIFEVSLSDGKTLLLSLPPQALFRLLRHEQSLIGSEAATVRWIRDALARNYSTRFTKPTLQRFLPALVHTSSHGPAELGSAYNVFEHQHGIPVALLPSPPSPSERKRLDKHLGQFYRSLSSITSPSGRFGPVAAVVPKMPGVELSDKNAGFGEGGLMAADGARNWSTAFQSLLEGVLRDGEDMAVTMAYSPIRRHFRRFAHLLNEVKVPRLVVVDMADDTNTLVTVETPTSTNGYGSYMATPQAASTSASDNIGGERQLTLTGLQDWSNCVFGDPLLATVFSDGISESFMEGFETGPPTTNANERNGSSSRNTSVSTHSTNTGVMSITAITEQTTISSPPRPPPPPPPAVSSSNNNSSSSDGDISSLIEDLPNAGIRLLLYQVYHAALCIVKEFYRPRSAPPSTCSSPTSSSSSSLSTNRELEARKKLTEALNRLEAAVPVVTPTSSLGLPVLPHPHHSSSTTTSSSSSSASCISSSSSTKKQNLLLLNNNNNNNNSNHSSPVASARSLLLGVKDNNNSNSRSSDSVLAKKKLHHRPSGDMSPAKRAKSAGSDEERE</sequence>
<reference evidence="2 3" key="1">
    <citation type="submission" date="2017-07" db="EMBL/GenBank/DDBJ databases">
        <title>Genome sequence of the Sordaria macrospora wild type strain R19027.</title>
        <authorList>
            <person name="Nowrousian M."/>
            <person name="Teichert I."/>
            <person name="Kueck U."/>
        </authorList>
    </citation>
    <scope>NUCLEOTIDE SEQUENCE [LARGE SCALE GENOMIC DNA]</scope>
    <source>
        <strain evidence="2 3">R19027</strain>
        <tissue evidence="2">Mycelium</tissue>
    </source>
</reference>
<gene>
    <name evidence="2" type="ORF">SMACR_03499</name>
</gene>
<comment type="caution">
    <text evidence="2">The sequence shown here is derived from an EMBL/GenBank/DDBJ whole genome shotgun (WGS) entry which is preliminary data.</text>
</comment>
<feature type="region of interest" description="Disordered" evidence="1">
    <location>
        <begin position="485"/>
        <end position="512"/>
    </location>
</feature>
<name>A0A8S8ZHW5_SORMA</name>
<feature type="compositionally biased region" description="Pro residues" evidence="1">
    <location>
        <begin position="375"/>
        <end position="385"/>
    </location>
</feature>
<feature type="compositionally biased region" description="Low complexity" evidence="1">
    <location>
        <begin position="551"/>
        <end position="562"/>
    </location>
</feature>
<dbReference type="EMBL" id="NMPR01000144">
    <property type="protein sequence ID" value="KAA8629229.1"/>
    <property type="molecule type" value="Genomic_DNA"/>
</dbReference>
<accession>A0A8S8ZHW5</accession>
<dbReference type="AlphaFoldDB" id="A0A8S8ZHW5"/>
<dbReference type="Proteomes" id="UP000433876">
    <property type="component" value="Unassembled WGS sequence"/>
</dbReference>
<organism evidence="2 3">
    <name type="scientific">Sordaria macrospora</name>
    <dbReference type="NCBI Taxonomy" id="5147"/>
    <lineage>
        <taxon>Eukaryota</taxon>
        <taxon>Fungi</taxon>
        <taxon>Dikarya</taxon>
        <taxon>Ascomycota</taxon>
        <taxon>Pezizomycotina</taxon>
        <taxon>Sordariomycetes</taxon>
        <taxon>Sordariomycetidae</taxon>
        <taxon>Sordariales</taxon>
        <taxon>Sordariaceae</taxon>
        <taxon>Sordaria</taxon>
    </lineage>
</organism>
<feature type="compositionally biased region" description="Low complexity" evidence="1">
    <location>
        <begin position="495"/>
        <end position="512"/>
    </location>
</feature>
<feature type="compositionally biased region" description="Low complexity" evidence="1">
    <location>
        <begin position="386"/>
        <end position="396"/>
    </location>
</feature>
<feature type="compositionally biased region" description="Low complexity" evidence="1">
    <location>
        <begin position="437"/>
        <end position="454"/>
    </location>
</feature>
<dbReference type="PANTHER" id="PTHR21310:SF59">
    <property type="entry name" value="AMINOGLYCOSIDE PHOSPHOTRANSFERASE DOMAIN-CONTAINING PROTEIN"/>
    <property type="match status" value="1"/>
</dbReference>
<evidence type="ECO:0000313" key="2">
    <source>
        <dbReference type="EMBL" id="KAA8629229.1"/>
    </source>
</evidence>
<evidence type="ECO:0000313" key="3">
    <source>
        <dbReference type="Proteomes" id="UP000433876"/>
    </source>
</evidence>